<dbReference type="AlphaFoldDB" id="A0A0A9B6K3"/>
<reference evidence="1" key="1">
    <citation type="submission" date="2014-09" db="EMBL/GenBank/DDBJ databases">
        <authorList>
            <person name="Magalhaes I.L.F."/>
            <person name="Oliveira U."/>
            <person name="Santos F.R."/>
            <person name="Vidigal T.H.D.A."/>
            <person name="Brescovit A.D."/>
            <person name="Santos A.J."/>
        </authorList>
    </citation>
    <scope>NUCLEOTIDE SEQUENCE</scope>
    <source>
        <tissue evidence="1">Shoot tissue taken approximately 20 cm above the soil surface</tissue>
    </source>
</reference>
<dbReference type="EMBL" id="GBRH01238904">
    <property type="protein sequence ID" value="JAD58991.1"/>
    <property type="molecule type" value="Transcribed_RNA"/>
</dbReference>
<sequence length="43" mass="4905">MVSLRNQIIFTLTRQYGQHNNFLKFILKKATAIIQKKAIAGSV</sequence>
<name>A0A0A9B6K3_ARUDO</name>
<reference evidence="1" key="2">
    <citation type="journal article" date="2015" name="Data Brief">
        <title>Shoot transcriptome of the giant reed, Arundo donax.</title>
        <authorList>
            <person name="Barrero R.A."/>
            <person name="Guerrero F.D."/>
            <person name="Moolhuijzen P."/>
            <person name="Goolsby J.A."/>
            <person name="Tidwell J."/>
            <person name="Bellgard S.E."/>
            <person name="Bellgard M.I."/>
        </authorList>
    </citation>
    <scope>NUCLEOTIDE SEQUENCE</scope>
    <source>
        <tissue evidence="1">Shoot tissue taken approximately 20 cm above the soil surface</tissue>
    </source>
</reference>
<evidence type="ECO:0000313" key="1">
    <source>
        <dbReference type="EMBL" id="JAD58991.1"/>
    </source>
</evidence>
<organism evidence="1">
    <name type="scientific">Arundo donax</name>
    <name type="common">Giant reed</name>
    <name type="synonym">Donax arundinaceus</name>
    <dbReference type="NCBI Taxonomy" id="35708"/>
    <lineage>
        <taxon>Eukaryota</taxon>
        <taxon>Viridiplantae</taxon>
        <taxon>Streptophyta</taxon>
        <taxon>Embryophyta</taxon>
        <taxon>Tracheophyta</taxon>
        <taxon>Spermatophyta</taxon>
        <taxon>Magnoliopsida</taxon>
        <taxon>Liliopsida</taxon>
        <taxon>Poales</taxon>
        <taxon>Poaceae</taxon>
        <taxon>PACMAD clade</taxon>
        <taxon>Arundinoideae</taxon>
        <taxon>Arundineae</taxon>
        <taxon>Arundo</taxon>
    </lineage>
</organism>
<proteinExistence type="predicted"/>
<accession>A0A0A9B6K3</accession>
<protein>
    <submittedName>
        <fullName evidence="1">Uncharacterized protein</fullName>
    </submittedName>
</protein>